<name>A0A4R5QFX8_9PROT</name>
<dbReference type="PROSITE" id="PS51257">
    <property type="entry name" value="PROKAR_LIPOPROTEIN"/>
    <property type="match status" value="1"/>
</dbReference>
<evidence type="ECO:0000313" key="4">
    <source>
        <dbReference type="Proteomes" id="UP000295096"/>
    </source>
</evidence>
<accession>A0A4R5QFX8</accession>
<dbReference type="AlphaFoldDB" id="A0A4R5QFX8"/>
<dbReference type="InterPro" id="IPR027367">
    <property type="entry name" value="Gly-zipper_YMGG"/>
</dbReference>
<feature type="domain" description="YMGG-like Gly-zipper" evidence="2">
    <location>
        <begin position="54"/>
        <end position="98"/>
    </location>
</feature>
<dbReference type="Pfam" id="PF13441">
    <property type="entry name" value="Gly-zipper_YMGG"/>
    <property type="match status" value="1"/>
</dbReference>
<keyword evidence="4" id="KW-1185">Reference proteome</keyword>
<reference evidence="3 4" key="1">
    <citation type="journal article" date="2016" name="J. Microbiol.">
        <title>Dankookia rubra gen. nov., sp. nov., an alphaproteobacterium isolated from sediment of a shallow stream.</title>
        <authorList>
            <person name="Kim W.H."/>
            <person name="Kim D.H."/>
            <person name="Kang K."/>
            <person name="Ahn T.Y."/>
        </authorList>
    </citation>
    <scope>NUCLEOTIDE SEQUENCE [LARGE SCALE GENOMIC DNA]</scope>
    <source>
        <strain evidence="3 4">JCM30602</strain>
    </source>
</reference>
<dbReference type="Proteomes" id="UP000295096">
    <property type="component" value="Unassembled WGS sequence"/>
</dbReference>
<proteinExistence type="predicted"/>
<gene>
    <name evidence="3" type="ORF">E2C06_13385</name>
</gene>
<evidence type="ECO:0000256" key="1">
    <source>
        <dbReference type="SAM" id="SignalP"/>
    </source>
</evidence>
<evidence type="ECO:0000313" key="3">
    <source>
        <dbReference type="EMBL" id="TDH62160.1"/>
    </source>
</evidence>
<feature type="signal peptide" evidence="1">
    <location>
        <begin position="1"/>
        <end position="28"/>
    </location>
</feature>
<dbReference type="RefSeq" id="WP_133289100.1">
    <property type="nucleotide sequence ID" value="NZ_SMSJ01000014.1"/>
</dbReference>
<dbReference type="EMBL" id="SMSJ01000014">
    <property type="protein sequence ID" value="TDH62160.1"/>
    <property type="molecule type" value="Genomic_DNA"/>
</dbReference>
<comment type="caution">
    <text evidence="3">The sequence shown here is derived from an EMBL/GenBank/DDBJ whole genome shotgun (WGS) entry which is preliminary data.</text>
</comment>
<organism evidence="3 4">
    <name type="scientific">Dankookia rubra</name>
    <dbReference type="NCBI Taxonomy" id="1442381"/>
    <lineage>
        <taxon>Bacteria</taxon>
        <taxon>Pseudomonadati</taxon>
        <taxon>Pseudomonadota</taxon>
        <taxon>Alphaproteobacteria</taxon>
        <taxon>Acetobacterales</taxon>
        <taxon>Roseomonadaceae</taxon>
        <taxon>Dankookia</taxon>
    </lineage>
</organism>
<keyword evidence="1" id="KW-0732">Signal</keyword>
<evidence type="ECO:0000259" key="2">
    <source>
        <dbReference type="Pfam" id="PF13441"/>
    </source>
</evidence>
<sequence>MTQRHANPFHRIIVACACAVSLSLTSCAETFSAGQPLTPAQQELKQANQRFAQTTGEGALIGALIGAGLGAALGGHNRGQAALIGAGAGALFGGTAGYLVARNSFAQARTEANLRKAITEADLDAAAYNRSAVASEQIEAEARTRIAALDAQYRQKTITAGQYRQNIASYRESSDIMKKQLAQMGQTADSLRSDAITVPPADGEMMARSASQIDQARQREQRSYEELEALLASVPAG</sequence>
<feature type="chain" id="PRO_5020924545" description="YMGG-like Gly-zipper domain-containing protein" evidence="1">
    <location>
        <begin position="29"/>
        <end position="237"/>
    </location>
</feature>
<protein>
    <recommendedName>
        <fullName evidence="2">YMGG-like Gly-zipper domain-containing protein</fullName>
    </recommendedName>
</protein>